<dbReference type="SMART" id="SM00412">
    <property type="entry name" value="Cu_FIST"/>
    <property type="match status" value="1"/>
</dbReference>
<feature type="region of interest" description="Disordered" evidence="8">
    <location>
        <begin position="114"/>
        <end position="175"/>
    </location>
</feature>
<dbReference type="PANTHER" id="PTHR28088:SF5">
    <property type="entry name" value="TRANSCRIPTIONAL ACTIVATOR HAA1-RELATED"/>
    <property type="match status" value="1"/>
</dbReference>
<evidence type="ECO:0000256" key="6">
    <source>
        <dbReference type="ARBA" id="ARBA00023163"/>
    </source>
</evidence>
<dbReference type="STRING" id="253628.A0A0D2ACG5"/>
<dbReference type="AlphaFoldDB" id="A0A0D2ACG5"/>
<organism evidence="10 11">
    <name type="scientific">Verruconis gallopava</name>
    <dbReference type="NCBI Taxonomy" id="253628"/>
    <lineage>
        <taxon>Eukaryota</taxon>
        <taxon>Fungi</taxon>
        <taxon>Dikarya</taxon>
        <taxon>Ascomycota</taxon>
        <taxon>Pezizomycotina</taxon>
        <taxon>Dothideomycetes</taxon>
        <taxon>Pleosporomycetidae</taxon>
        <taxon>Venturiales</taxon>
        <taxon>Sympoventuriaceae</taxon>
        <taxon>Verruconis</taxon>
    </lineage>
</organism>
<name>A0A0D2ACG5_9PEZI</name>
<dbReference type="PRINTS" id="PR00617">
    <property type="entry name" value="COPPERFIST"/>
</dbReference>
<evidence type="ECO:0000256" key="8">
    <source>
        <dbReference type="SAM" id="MobiDB-lite"/>
    </source>
</evidence>
<comment type="subcellular location">
    <subcellularLocation>
        <location evidence="1">Nucleus</location>
    </subcellularLocation>
</comment>
<dbReference type="HOGENOM" id="CLU_546537_0_0_1"/>
<evidence type="ECO:0000256" key="5">
    <source>
        <dbReference type="ARBA" id="ARBA00023015"/>
    </source>
</evidence>
<evidence type="ECO:0000256" key="7">
    <source>
        <dbReference type="ARBA" id="ARBA00023242"/>
    </source>
</evidence>
<dbReference type="GO" id="GO:0006879">
    <property type="term" value="P:intracellular iron ion homeostasis"/>
    <property type="evidence" value="ECO:0007669"/>
    <property type="project" value="TreeGrafter"/>
</dbReference>
<reference evidence="10 11" key="1">
    <citation type="submission" date="2015-01" db="EMBL/GenBank/DDBJ databases">
        <title>The Genome Sequence of Ochroconis gallopava CBS43764.</title>
        <authorList>
            <consortium name="The Broad Institute Genomics Platform"/>
            <person name="Cuomo C."/>
            <person name="de Hoog S."/>
            <person name="Gorbushina A."/>
            <person name="Stielow B."/>
            <person name="Teixiera M."/>
            <person name="Abouelleil A."/>
            <person name="Chapman S.B."/>
            <person name="Priest M."/>
            <person name="Young S.K."/>
            <person name="Wortman J."/>
            <person name="Nusbaum C."/>
            <person name="Birren B."/>
        </authorList>
    </citation>
    <scope>NUCLEOTIDE SEQUENCE [LARGE SCALE GENOMIC DNA]</scope>
    <source>
        <strain evidence="10 11">CBS 43764</strain>
    </source>
</reference>
<feature type="domain" description="Copper-fist" evidence="9">
    <location>
        <begin position="1"/>
        <end position="39"/>
    </location>
</feature>
<dbReference type="FunFam" id="3.90.430.10:FF:000001">
    <property type="entry name" value="Copper fist DNA-binding protein"/>
    <property type="match status" value="1"/>
</dbReference>
<gene>
    <name evidence="10" type="ORF">PV09_04503</name>
</gene>
<dbReference type="Proteomes" id="UP000053259">
    <property type="component" value="Unassembled WGS sequence"/>
</dbReference>
<feature type="compositionally biased region" description="Low complexity" evidence="8">
    <location>
        <begin position="396"/>
        <end position="412"/>
    </location>
</feature>
<dbReference type="InParanoid" id="A0A0D2ACG5"/>
<dbReference type="OrthoDB" id="5600085at2759"/>
<keyword evidence="3" id="KW-0862">Zinc</keyword>
<sequence>MIIEGQKWACQSCIRGHRVSNCTHADRELFPIAPKGRPVKQCEHCRTARKDKSHHAKCNCGNKKHKDVSSESGPKIEGFGCSCHKPGNKCVCGIKSEAADLRIQEQLLRRPLPVKSRPTLDTRVSESVLTTGHPKPQHRNTLGHTSCQPYQKPKRPASLHGPSHKDAVSSDLMDGEPRAADDMLLLNGNASKMYGMDVPTMSADNLPAYFPTGFESGLDFGNYFSGSDVSTPDASSQLFRTTSADAISSQSGWYDTTLSTVAEAPGDFVTSPTGVYGESDWNIPSATSDFFSPSDLPLSTSMNKLSQTISHSGESNYQSVPGLTASSSGAQSEIDGPTGNGKLDAFPALWSGTVQFRESTPVTSAPQNGVFAFPASVPNFEPGFKPTSSPRRHRQTYSGGSHHTHNGSGSTTVPGDYGFTSNVNIGHLQNLATLKSAREAAAARSASQSPSGFQLGGESDVGAIAIPNSEDYYDEFDFPFQPPQPTENSRQFSWLLDSQ</sequence>
<dbReference type="InterPro" id="IPR036395">
    <property type="entry name" value="Cu_fist_DNA-bd_dom_sf"/>
</dbReference>
<dbReference type="GO" id="GO:0000978">
    <property type="term" value="F:RNA polymerase II cis-regulatory region sequence-specific DNA binding"/>
    <property type="evidence" value="ECO:0007669"/>
    <property type="project" value="TreeGrafter"/>
</dbReference>
<dbReference type="VEuPathDB" id="FungiDB:PV09_04503"/>
<feature type="region of interest" description="Disordered" evidence="8">
    <location>
        <begin position="474"/>
        <end position="499"/>
    </location>
</feature>
<dbReference type="Pfam" id="PF00649">
    <property type="entry name" value="Copper-fist"/>
    <property type="match status" value="1"/>
</dbReference>
<dbReference type="PROSITE" id="PS50073">
    <property type="entry name" value="COPPER_FIST_2"/>
    <property type="match status" value="1"/>
</dbReference>
<evidence type="ECO:0000256" key="4">
    <source>
        <dbReference type="ARBA" id="ARBA00023008"/>
    </source>
</evidence>
<keyword evidence="5" id="KW-0805">Transcription regulation</keyword>
<keyword evidence="7" id="KW-0539">Nucleus</keyword>
<dbReference type="InterPro" id="IPR051763">
    <property type="entry name" value="Copper_Homeo_Regul"/>
</dbReference>
<dbReference type="GO" id="GO:0000981">
    <property type="term" value="F:DNA-binding transcription factor activity, RNA polymerase II-specific"/>
    <property type="evidence" value="ECO:0007669"/>
    <property type="project" value="TreeGrafter"/>
</dbReference>
<evidence type="ECO:0000259" key="9">
    <source>
        <dbReference type="PROSITE" id="PS50073"/>
    </source>
</evidence>
<dbReference type="PANTHER" id="PTHR28088">
    <property type="entry name" value="TRANSCRIPTIONAL ACTIVATOR HAA1-RELATED"/>
    <property type="match status" value="1"/>
</dbReference>
<dbReference type="RefSeq" id="XP_016214064.1">
    <property type="nucleotide sequence ID" value="XM_016357862.1"/>
</dbReference>
<feature type="region of interest" description="Disordered" evidence="8">
    <location>
        <begin position="381"/>
        <end position="412"/>
    </location>
</feature>
<dbReference type="GO" id="GO:0005634">
    <property type="term" value="C:nucleus"/>
    <property type="evidence" value="ECO:0007669"/>
    <property type="project" value="UniProtKB-SubCell"/>
</dbReference>
<evidence type="ECO:0000256" key="2">
    <source>
        <dbReference type="ARBA" id="ARBA00022723"/>
    </source>
</evidence>
<feature type="compositionally biased region" description="Polar residues" evidence="8">
    <location>
        <begin position="486"/>
        <end position="499"/>
    </location>
</feature>
<dbReference type="Gene3D" id="3.90.430.10">
    <property type="entry name" value="Copper fist DNA-binding domain"/>
    <property type="match status" value="1"/>
</dbReference>
<evidence type="ECO:0000313" key="11">
    <source>
        <dbReference type="Proteomes" id="UP000053259"/>
    </source>
</evidence>
<keyword evidence="2" id="KW-0479">Metal-binding</keyword>
<keyword evidence="6" id="KW-0804">Transcription</keyword>
<dbReference type="GO" id="GO:0005507">
    <property type="term" value="F:copper ion binding"/>
    <property type="evidence" value="ECO:0007669"/>
    <property type="project" value="InterPro"/>
</dbReference>
<dbReference type="GeneID" id="27312476"/>
<dbReference type="SMART" id="SM01090">
    <property type="entry name" value="Copper-fist"/>
    <property type="match status" value="1"/>
</dbReference>
<keyword evidence="4" id="KW-0186">Copper</keyword>
<dbReference type="SUPFAM" id="SSF57879">
    <property type="entry name" value="Zinc domain conserved in yeast copper-regulated transcription factors"/>
    <property type="match status" value="1"/>
</dbReference>
<feature type="compositionally biased region" description="Polar residues" evidence="8">
    <location>
        <begin position="139"/>
        <end position="149"/>
    </location>
</feature>
<accession>A0A0D2ACG5</accession>
<dbReference type="GO" id="GO:0006878">
    <property type="term" value="P:intracellular copper ion homeostasis"/>
    <property type="evidence" value="ECO:0007669"/>
    <property type="project" value="TreeGrafter"/>
</dbReference>
<dbReference type="GO" id="GO:0045944">
    <property type="term" value="P:positive regulation of transcription by RNA polymerase II"/>
    <property type="evidence" value="ECO:0007669"/>
    <property type="project" value="TreeGrafter"/>
</dbReference>
<protein>
    <recommendedName>
        <fullName evidence="9">Copper-fist domain-containing protein</fullName>
    </recommendedName>
</protein>
<evidence type="ECO:0000313" key="10">
    <source>
        <dbReference type="EMBL" id="KIW04195.1"/>
    </source>
</evidence>
<evidence type="ECO:0000256" key="3">
    <source>
        <dbReference type="ARBA" id="ARBA00022833"/>
    </source>
</evidence>
<keyword evidence="11" id="KW-1185">Reference proteome</keyword>
<feature type="compositionally biased region" description="Polar residues" evidence="8">
    <location>
        <begin position="309"/>
        <end position="331"/>
    </location>
</feature>
<feature type="region of interest" description="Disordered" evidence="8">
    <location>
        <begin position="309"/>
        <end position="343"/>
    </location>
</feature>
<evidence type="ECO:0000256" key="1">
    <source>
        <dbReference type="ARBA" id="ARBA00004123"/>
    </source>
</evidence>
<dbReference type="EMBL" id="KN847541">
    <property type="protein sequence ID" value="KIW04195.1"/>
    <property type="molecule type" value="Genomic_DNA"/>
</dbReference>
<proteinExistence type="predicted"/>
<dbReference type="InterPro" id="IPR001083">
    <property type="entry name" value="Cu_fist_DNA-bd_dom"/>
</dbReference>